<protein>
    <submittedName>
        <fullName evidence="3">Cephalosporin-C deacetylase</fullName>
        <ecNumber evidence="3">3.1.1.41</ecNumber>
    </submittedName>
</protein>
<dbReference type="KEGG" id="psn:Pedsa_0702"/>
<reference evidence="4" key="2">
    <citation type="submission" date="2011-02" db="EMBL/GenBank/DDBJ databases">
        <title>The complete genome of Pedobacter saltans DSM 12145.</title>
        <authorList>
            <consortium name="US DOE Joint Genome Institute (JGI-PGF)"/>
            <person name="Lucas S."/>
            <person name="Copeland A."/>
            <person name="Lapidus A."/>
            <person name="Bruce D."/>
            <person name="Goodwin L."/>
            <person name="Pitluck S."/>
            <person name="Kyrpides N."/>
            <person name="Mavromatis K."/>
            <person name="Pagani I."/>
            <person name="Ivanova N."/>
            <person name="Ovchinnikova G."/>
            <person name="Lu M."/>
            <person name="Detter J.C."/>
            <person name="Han C."/>
            <person name="Land M."/>
            <person name="Hauser L."/>
            <person name="Markowitz V."/>
            <person name="Cheng J.-F."/>
            <person name="Hugenholtz P."/>
            <person name="Woyke T."/>
            <person name="Wu D."/>
            <person name="Tindall B."/>
            <person name="Pomrenke H.G."/>
            <person name="Brambilla E."/>
            <person name="Klenk H.-P."/>
            <person name="Eisen J.A."/>
        </authorList>
    </citation>
    <scope>NUCLEOTIDE SEQUENCE [LARGE SCALE GENOMIC DNA]</scope>
    <source>
        <strain evidence="4">ATCC 51119 / DSM 12145 / JCM 21818 / LMG 10337 / NBRC 100064 / NCIMB 13643</strain>
    </source>
</reference>
<dbReference type="OrthoDB" id="3668964at2"/>
<dbReference type="STRING" id="762903.Pedsa_0702"/>
<feature type="active site" description="Nucleophile" evidence="1">
    <location>
        <position position="303"/>
    </location>
</feature>
<sequence>MLKDIFSKYGIVGIWLICFCISLGATSQPKPQDLTIELSLNNNDWIYNIGEQVSVSGVVKYKGKSLDSVKVKYDIGPEMLTAIIADSIIITNGSFVLQAGTMQNPGFLRCTVKVEYKGKEYREVITAAFDPNKIAPTVDMPSDFMDFWQKAIKDNREIPLDPKMTLLKDRSTEELNVYEISFQNYKLGSRIYGILCVPKSPGRYPAIFNPPGAGIHKIQGDLTTAKNGFITLQIGIHGIPLNMEPEEYKKLANTTFKRYRVEGMENKDTYYFKRVYLGCVRAIDFIYTLPEFDGENIAVTGGSQGGALTLITAALDKRIKYLAAYAPALSDLTGYLHNRAGGWPHMFKTSINNNEKLINSLQYYDAVNFAKHIRVPGLYSFGYNDETTPPTSMFSAYNSIMAPKELYVVKETGHWYNRLQTEKRADWLQNKLRKN</sequence>
<evidence type="ECO:0000313" key="3">
    <source>
        <dbReference type="EMBL" id="ADY51278.1"/>
    </source>
</evidence>
<dbReference type="PANTHER" id="PTHR40111:SF1">
    <property type="entry name" value="CEPHALOSPORIN-C DEACETYLASE"/>
    <property type="match status" value="1"/>
</dbReference>
<dbReference type="ESTHER" id="pedsd-f0s8j4">
    <property type="family name" value="Acetyl-esterase_deacetylase"/>
</dbReference>
<dbReference type="InterPro" id="IPR039069">
    <property type="entry name" value="CE7"/>
</dbReference>
<dbReference type="eggNOG" id="COG3458">
    <property type="taxonomic scope" value="Bacteria"/>
</dbReference>
<dbReference type="SUPFAM" id="SSF53474">
    <property type="entry name" value="alpha/beta-Hydrolases"/>
    <property type="match status" value="1"/>
</dbReference>
<evidence type="ECO:0000259" key="2">
    <source>
        <dbReference type="Pfam" id="PF05448"/>
    </source>
</evidence>
<dbReference type="Proteomes" id="UP000000310">
    <property type="component" value="Chromosome"/>
</dbReference>
<dbReference type="Pfam" id="PF05448">
    <property type="entry name" value="AXE1"/>
    <property type="match status" value="1"/>
</dbReference>
<dbReference type="InterPro" id="IPR008391">
    <property type="entry name" value="AXE1_dom"/>
</dbReference>
<dbReference type="GO" id="GO:0005976">
    <property type="term" value="P:polysaccharide metabolic process"/>
    <property type="evidence" value="ECO:0007669"/>
    <property type="project" value="TreeGrafter"/>
</dbReference>
<feature type="domain" description="Acetyl xylan esterase" evidence="2">
    <location>
        <begin position="138"/>
        <end position="430"/>
    </location>
</feature>
<dbReference type="AlphaFoldDB" id="F0S8J4"/>
<evidence type="ECO:0000313" key="4">
    <source>
        <dbReference type="Proteomes" id="UP000000310"/>
    </source>
</evidence>
<dbReference type="GO" id="GO:0047739">
    <property type="term" value="F:cephalosporin-C deacetylase activity"/>
    <property type="evidence" value="ECO:0007669"/>
    <property type="project" value="UniProtKB-EC"/>
</dbReference>
<dbReference type="RefSeq" id="WP_013631779.1">
    <property type="nucleotide sequence ID" value="NC_015177.1"/>
</dbReference>
<dbReference type="EC" id="3.1.1.41" evidence="3"/>
<reference evidence="3 4" key="1">
    <citation type="journal article" date="2011" name="Stand. Genomic Sci.">
        <title>Complete genome sequence of the gliding, heparinolytic Pedobacter saltans type strain (113).</title>
        <authorList>
            <person name="Liolios K."/>
            <person name="Sikorski J."/>
            <person name="Lu M."/>
            <person name="Nolan M."/>
            <person name="Lapidus A."/>
            <person name="Lucas S."/>
            <person name="Hammon N."/>
            <person name="Deshpande S."/>
            <person name="Cheng J.F."/>
            <person name="Tapia R."/>
            <person name="Han C."/>
            <person name="Goodwin L."/>
            <person name="Pitluck S."/>
            <person name="Huntemann M."/>
            <person name="Ivanova N."/>
            <person name="Pagani I."/>
            <person name="Mavromatis K."/>
            <person name="Ovchinikova G."/>
            <person name="Pati A."/>
            <person name="Chen A."/>
            <person name="Palaniappan K."/>
            <person name="Land M."/>
            <person name="Hauser L."/>
            <person name="Brambilla E.M."/>
            <person name="Kotsyurbenko O."/>
            <person name="Rohde M."/>
            <person name="Tindall B.J."/>
            <person name="Abt B."/>
            <person name="Goker M."/>
            <person name="Detter J.C."/>
            <person name="Woyke T."/>
            <person name="Bristow J."/>
            <person name="Eisen J.A."/>
            <person name="Markowitz V."/>
            <person name="Hugenholtz P."/>
            <person name="Klenk H.P."/>
            <person name="Kyrpides N.C."/>
        </authorList>
    </citation>
    <scope>NUCLEOTIDE SEQUENCE [LARGE SCALE GENOMIC DNA]</scope>
    <source>
        <strain evidence="4">ATCC 51119 / DSM 12145 / JCM 21818 / LMG 10337 / NBRC 100064 / NCIMB 13643</strain>
    </source>
</reference>
<feature type="active site" description="Charge relay system" evidence="1">
    <location>
        <position position="414"/>
    </location>
</feature>
<dbReference type="EMBL" id="CP002545">
    <property type="protein sequence ID" value="ADY51278.1"/>
    <property type="molecule type" value="Genomic_DNA"/>
</dbReference>
<organism evidence="3 4">
    <name type="scientific">Pseudopedobacter saltans (strain ATCC 51119 / DSM 12145 / JCM 21818 / CCUG 39354 / LMG 10337 / NBRC 100064 / NCIMB 13643)</name>
    <name type="common">Pedobacter saltans</name>
    <dbReference type="NCBI Taxonomy" id="762903"/>
    <lineage>
        <taxon>Bacteria</taxon>
        <taxon>Pseudomonadati</taxon>
        <taxon>Bacteroidota</taxon>
        <taxon>Sphingobacteriia</taxon>
        <taxon>Sphingobacteriales</taxon>
        <taxon>Sphingobacteriaceae</taxon>
        <taxon>Pseudopedobacter</taxon>
    </lineage>
</organism>
<accession>F0S8J4</accession>
<keyword evidence="3" id="KW-0378">Hydrolase</keyword>
<dbReference type="InterPro" id="IPR029058">
    <property type="entry name" value="AB_hydrolase_fold"/>
</dbReference>
<dbReference type="PANTHER" id="PTHR40111">
    <property type="entry name" value="CEPHALOSPORIN-C DEACETYLASE"/>
    <property type="match status" value="1"/>
</dbReference>
<gene>
    <name evidence="3" type="ordered locus">Pedsa_0702</name>
</gene>
<dbReference type="HOGENOM" id="CLU_050843_0_0_10"/>
<proteinExistence type="predicted"/>
<feature type="active site" description="Charge relay system" evidence="1">
    <location>
        <position position="385"/>
    </location>
</feature>
<name>F0S8J4_PSESL</name>
<dbReference type="Gene3D" id="3.40.50.1820">
    <property type="entry name" value="alpha/beta hydrolase"/>
    <property type="match status" value="1"/>
</dbReference>
<evidence type="ECO:0000256" key="1">
    <source>
        <dbReference type="PIRSR" id="PIRSR639069-1"/>
    </source>
</evidence>
<keyword evidence="4" id="KW-1185">Reference proteome</keyword>